<proteinExistence type="predicted"/>
<organism evidence="1 2">
    <name type="scientific">Dactylococcopsis salina (strain PCC 8305)</name>
    <name type="common">Myxobactron salinum</name>
    <dbReference type="NCBI Taxonomy" id="13035"/>
    <lineage>
        <taxon>Bacteria</taxon>
        <taxon>Bacillati</taxon>
        <taxon>Cyanobacteriota</taxon>
        <taxon>Cyanophyceae</taxon>
        <taxon>Nodosilineales</taxon>
        <taxon>Cymatolegaceae</taxon>
        <taxon>Dactylococcopsis</taxon>
    </lineage>
</organism>
<evidence type="ECO:0000313" key="2">
    <source>
        <dbReference type="Proteomes" id="UP000010482"/>
    </source>
</evidence>
<dbReference type="AlphaFoldDB" id="K9YVS2"/>
<reference evidence="1" key="1">
    <citation type="submission" date="2012-04" db="EMBL/GenBank/DDBJ databases">
        <title>Finished genome of Dactylococcopsis salina PCC 8305.</title>
        <authorList>
            <consortium name="US DOE Joint Genome Institute"/>
            <person name="Gugger M."/>
            <person name="Coursin T."/>
            <person name="Rippka R."/>
            <person name="Tandeau De Marsac N."/>
            <person name="Huntemann M."/>
            <person name="Wei C.-L."/>
            <person name="Han J."/>
            <person name="Detter J.C."/>
            <person name="Han C."/>
            <person name="Tapia R."/>
            <person name="Daligault H."/>
            <person name="Chen A."/>
            <person name="Krypides N."/>
            <person name="Mavromatis K."/>
            <person name="Markowitz V."/>
            <person name="Szeto E."/>
            <person name="Ivanova N."/>
            <person name="Ovchinnikova G."/>
            <person name="Pagani I."/>
            <person name="Pati A."/>
            <person name="Goodwin L."/>
            <person name="Peters L."/>
            <person name="Pitluck S."/>
            <person name="Woyke T."/>
            <person name="Kerfeld C."/>
        </authorList>
    </citation>
    <scope>NUCLEOTIDE SEQUENCE [LARGE SCALE GENOMIC DNA]</scope>
    <source>
        <strain evidence="1">PCC 8305</strain>
    </source>
</reference>
<dbReference type="HOGENOM" id="CLU_1021723_0_0_3"/>
<name>K9YVS2_DACS8</name>
<dbReference type="eggNOG" id="ENOG5033S98">
    <property type="taxonomic scope" value="Bacteria"/>
</dbReference>
<dbReference type="Proteomes" id="UP000010482">
    <property type="component" value="Chromosome"/>
</dbReference>
<dbReference type="OrthoDB" id="5891780at2"/>
<evidence type="ECO:0000313" key="1">
    <source>
        <dbReference type="EMBL" id="AFZ51026.1"/>
    </source>
</evidence>
<dbReference type="KEGG" id="dsl:Dacsa_2424"/>
<accession>K9YVS2</accession>
<keyword evidence="2" id="KW-1185">Reference proteome</keyword>
<dbReference type="RefSeq" id="WP_015230017.1">
    <property type="nucleotide sequence ID" value="NC_019780.1"/>
</dbReference>
<sequence>MPTNAEKLELAIRDTATRETQLPKTLPSWMLGLGIIPEDTVTNAQRIGTKDQTYKTDVIIHFQQSPPLKISAKLSNAGYYGNWYGHKRLVKEFGIEIFQSITDQTTKWANQWVNNSRVNLFVGVSISFGERTGDTFIDFLDIFNSTEDLKKVIAGSGKGEGVANCLYISSDAPQSLNDLFDKLEPINQTVLERKAQEIKIVFRPVNPITEGSNRGKNAYTRFQPAKPLPSKQEVKSIEQLRQLGRFIEVEPNSINHNHILDDLRDNYNLIIPRKQ</sequence>
<dbReference type="EMBL" id="CP003944">
    <property type="protein sequence ID" value="AFZ51026.1"/>
    <property type="molecule type" value="Genomic_DNA"/>
</dbReference>
<gene>
    <name evidence="1" type="ORF">Dacsa_2424</name>
</gene>
<protein>
    <submittedName>
        <fullName evidence="1">Uncharacterized protein</fullName>
    </submittedName>
</protein>